<dbReference type="EMBL" id="JBICBT010000191">
    <property type="protein sequence ID" value="KAL3121317.1"/>
    <property type="molecule type" value="Genomic_DNA"/>
</dbReference>
<dbReference type="Proteomes" id="UP001620626">
    <property type="component" value="Unassembled WGS sequence"/>
</dbReference>
<gene>
    <name evidence="7" type="ORF">niasHT_008298</name>
    <name evidence="8" type="ORF">niasHT_008299</name>
</gene>
<dbReference type="GO" id="GO:0008270">
    <property type="term" value="F:zinc ion binding"/>
    <property type="evidence" value="ECO:0007669"/>
    <property type="project" value="UniProtKB-KW"/>
</dbReference>
<evidence type="ECO:0000256" key="4">
    <source>
        <dbReference type="ARBA" id="ARBA00022833"/>
    </source>
</evidence>
<organism evidence="7 9">
    <name type="scientific">Heterodera trifolii</name>
    <dbReference type="NCBI Taxonomy" id="157864"/>
    <lineage>
        <taxon>Eukaryota</taxon>
        <taxon>Metazoa</taxon>
        <taxon>Ecdysozoa</taxon>
        <taxon>Nematoda</taxon>
        <taxon>Chromadorea</taxon>
        <taxon>Rhabditida</taxon>
        <taxon>Tylenchina</taxon>
        <taxon>Tylenchomorpha</taxon>
        <taxon>Tylenchoidea</taxon>
        <taxon>Heteroderidae</taxon>
        <taxon>Heteroderinae</taxon>
        <taxon>Heterodera</taxon>
    </lineage>
</organism>
<dbReference type="GO" id="GO:0005634">
    <property type="term" value="C:nucleus"/>
    <property type="evidence" value="ECO:0007669"/>
    <property type="project" value="UniProtKB-SubCell"/>
</dbReference>
<evidence type="ECO:0000259" key="6">
    <source>
        <dbReference type="Pfam" id="PF05699"/>
    </source>
</evidence>
<evidence type="ECO:0000313" key="7">
    <source>
        <dbReference type="EMBL" id="KAL3121316.1"/>
    </source>
</evidence>
<dbReference type="InterPro" id="IPR012337">
    <property type="entry name" value="RNaseH-like_sf"/>
</dbReference>
<evidence type="ECO:0000256" key="5">
    <source>
        <dbReference type="ARBA" id="ARBA00023242"/>
    </source>
</evidence>
<dbReference type="AlphaFoldDB" id="A0ABD2M1M6"/>
<dbReference type="InterPro" id="IPR008906">
    <property type="entry name" value="HATC_C_dom"/>
</dbReference>
<evidence type="ECO:0000256" key="2">
    <source>
        <dbReference type="ARBA" id="ARBA00022723"/>
    </source>
</evidence>
<keyword evidence="3" id="KW-0863">Zinc-finger</keyword>
<comment type="caution">
    <text evidence="7">The sequence shown here is derived from an EMBL/GenBank/DDBJ whole genome shotgun (WGS) entry which is preliminary data.</text>
</comment>
<keyword evidence="4" id="KW-0862">Zinc</keyword>
<accession>A0ABD2M1M6</accession>
<dbReference type="PANTHER" id="PTHR46481:SF10">
    <property type="entry name" value="ZINC FINGER BED DOMAIN-CONTAINING PROTEIN 39"/>
    <property type="match status" value="1"/>
</dbReference>
<keyword evidence="5" id="KW-0539">Nucleus</keyword>
<dbReference type="InterPro" id="IPR052035">
    <property type="entry name" value="ZnF_BED_domain_contain"/>
</dbReference>
<feature type="domain" description="HAT C-terminal dimerisation" evidence="6">
    <location>
        <begin position="184"/>
        <end position="247"/>
    </location>
</feature>
<reference evidence="7 9" key="1">
    <citation type="submission" date="2024-10" db="EMBL/GenBank/DDBJ databases">
        <authorList>
            <person name="Kim D."/>
        </authorList>
    </citation>
    <scope>NUCLEOTIDE SEQUENCE [LARGE SCALE GENOMIC DNA]</scope>
    <source>
        <strain evidence="7">BH-2024</strain>
    </source>
</reference>
<dbReference type="SUPFAM" id="SSF53098">
    <property type="entry name" value="Ribonuclease H-like"/>
    <property type="match status" value="1"/>
</dbReference>
<dbReference type="EMBL" id="JBICBT010000191">
    <property type="protein sequence ID" value="KAL3121316.1"/>
    <property type="molecule type" value="Genomic_DNA"/>
</dbReference>
<evidence type="ECO:0000256" key="3">
    <source>
        <dbReference type="ARBA" id="ARBA00022771"/>
    </source>
</evidence>
<sequence>MINRFLENRSALEMMPAQDAKFPCFTNVEWTMMKVLCKILQPIYRATMHIQNRKTGISGVIPLYRVLKQNLSNWAAVEDFPEVRKRIVDSLNERMKDMLLQEVERLALNEVDIGQGIDESITNADLIDEDDPFKAFLSEQSSSNFIFPTIPSPSPSLIDTKAKAAGQVADYLNSALFEGASAVFWRQPINLAKYSLLIPLVRKYHSAPMGTMEVERLFSTATFVLNDLRKSLLPDNLEKQLFLHHNLMPCGFSND</sequence>
<evidence type="ECO:0000313" key="8">
    <source>
        <dbReference type="EMBL" id="KAL3121317.1"/>
    </source>
</evidence>
<evidence type="ECO:0000313" key="9">
    <source>
        <dbReference type="Proteomes" id="UP001620626"/>
    </source>
</evidence>
<keyword evidence="2" id="KW-0479">Metal-binding</keyword>
<dbReference type="PANTHER" id="PTHR46481">
    <property type="entry name" value="ZINC FINGER BED DOMAIN-CONTAINING PROTEIN 4"/>
    <property type="match status" value="1"/>
</dbReference>
<name>A0ABD2M1M6_9BILA</name>
<proteinExistence type="predicted"/>
<keyword evidence="9" id="KW-1185">Reference proteome</keyword>
<dbReference type="Pfam" id="PF05699">
    <property type="entry name" value="Dimer_Tnp_hAT"/>
    <property type="match status" value="1"/>
</dbReference>
<comment type="subcellular location">
    <subcellularLocation>
        <location evidence="1">Nucleus</location>
    </subcellularLocation>
</comment>
<evidence type="ECO:0000256" key="1">
    <source>
        <dbReference type="ARBA" id="ARBA00004123"/>
    </source>
</evidence>
<protein>
    <recommendedName>
        <fullName evidence="6">HAT C-terminal dimerisation domain-containing protein</fullName>
    </recommendedName>
</protein>